<evidence type="ECO:0000256" key="7">
    <source>
        <dbReference type="ARBA" id="ARBA00022679"/>
    </source>
</evidence>
<dbReference type="OrthoDB" id="9810730at2"/>
<comment type="catalytic activity">
    <reaction evidence="1">
        <text>ATP + protein L-histidine = ADP + protein N-phospho-L-histidine.</text>
        <dbReference type="EC" id="2.7.13.3"/>
    </reaction>
</comment>
<dbReference type="InterPro" id="IPR035965">
    <property type="entry name" value="PAS-like_dom_sf"/>
</dbReference>
<dbReference type="NCBIfam" id="TIGR00229">
    <property type="entry name" value="sensory_box"/>
    <property type="match status" value="2"/>
</dbReference>
<evidence type="ECO:0000256" key="11">
    <source>
        <dbReference type="ARBA" id="ARBA00022840"/>
    </source>
</evidence>
<dbReference type="PANTHER" id="PTHR43047">
    <property type="entry name" value="TWO-COMPONENT HISTIDINE PROTEIN KINASE"/>
    <property type="match status" value="1"/>
</dbReference>
<keyword evidence="10" id="KW-0418">Kinase</keyword>
<evidence type="ECO:0000256" key="5">
    <source>
        <dbReference type="ARBA" id="ARBA00022475"/>
    </source>
</evidence>
<proteinExistence type="predicted"/>
<dbReference type="RefSeq" id="WP_126458383.1">
    <property type="nucleotide sequence ID" value="NZ_AP018721.1"/>
</dbReference>
<evidence type="ECO:0000256" key="1">
    <source>
        <dbReference type="ARBA" id="ARBA00000085"/>
    </source>
</evidence>
<evidence type="ECO:0000256" key="15">
    <source>
        <dbReference type="ARBA" id="ARBA00059827"/>
    </source>
</evidence>
<evidence type="ECO:0000256" key="16">
    <source>
        <dbReference type="ARBA" id="ARBA00070616"/>
    </source>
</evidence>
<evidence type="ECO:0000259" key="18">
    <source>
        <dbReference type="PROSITE" id="PS50109"/>
    </source>
</evidence>
<feature type="domain" description="Histidine kinase" evidence="18">
    <location>
        <begin position="621"/>
        <end position="840"/>
    </location>
</feature>
<dbReference type="Pfam" id="PF02518">
    <property type="entry name" value="HATPase_c"/>
    <property type="match status" value="1"/>
</dbReference>
<dbReference type="PRINTS" id="PR00344">
    <property type="entry name" value="BCTRLSENSOR"/>
</dbReference>
<dbReference type="GO" id="GO:0009927">
    <property type="term" value="F:histidine phosphotransfer kinase activity"/>
    <property type="evidence" value="ECO:0007669"/>
    <property type="project" value="TreeGrafter"/>
</dbReference>
<dbReference type="InterPro" id="IPR006189">
    <property type="entry name" value="CHASE_dom"/>
</dbReference>
<dbReference type="SMART" id="SM01079">
    <property type="entry name" value="CHASE"/>
    <property type="match status" value="1"/>
</dbReference>
<dbReference type="InterPro" id="IPR036890">
    <property type="entry name" value="HATPase_C_sf"/>
</dbReference>
<feature type="transmembrane region" description="Helical" evidence="17">
    <location>
        <begin position="321"/>
        <end position="341"/>
    </location>
</feature>
<name>A0A4R3K031_9PROT</name>
<dbReference type="SMART" id="SM00388">
    <property type="entry name" value="HisKA"/>
    <property type="match status" value="1"/>
</dbReference>
<evidence type="ECO:0000259" key="20">
    <source>
        <dbReference type="PROSITE" id="PS50113"/>
    </source>
</evidence>
<accession>A0A4R3K031</accession>
<dbReference type="Gene3D" id="3.30.450.20">
    <property type="entry name" value="PAS domain"/>
    <property type="match status" value="2"/>
</dbReference>
<keyword evidence="8 17" id="KW-0812">Transmembrane</keyword>
<evidence type="ECO:0000256" key="8">
    <source>
        <dbReference type="ARBA" id="ARBA00022692"/>
    </source>
</evidence>
<evidence type="ECO:0000256" key="14">
    <source>
        <dbReference type="ARBA" id="ARBA00023136"/>
    </source>
</evidence>
<protein>
    <recommendedName>
        <fullName evidence="16">Sensor protein FixL</fullName>
        <ecNumber evidence="4">2.7.13.3</ecNumber>
    </recommendedName>
</protein>
<dbReference type="GO" id="GO:0006355">
    <property type="term" value="P:regulation of DNA-templated transcription"/>
    <property type="evidence" value="ECO:0007669"/>
    <property type="project" value="InterPro"/>
</dbReference>
<keyword evidence="13" id="KW-0902">Two-component regulatory system</keyword>
<dbReference type="AlphaFoldDB" id="A0A4R3K031"/>
<dbReference type="PROSITE" id="PS50112">
    <property type="entry name" value="PAS"/>
    <property type="match status" value="2"/>
</dbReference>
<dbReference type="PROSITE" id="PS50839">
    <property type="entry name" value="CHASE"/>
    <property type="match status" value="1"/>
</dbReference>
<evidence type="ECO:0000313" key="23">
    <source>
        <dbReference type="Proteomes" id="UP000295135"/>
    </source>
</evidence>
<gene>
    <name evidence="22" type="ORF">EDC61_10246</name>
</gene>
<dbReference type="InterPro" id="IPR036097">
    <property type="entry name" value="HisK_dim/P_sf"/>
</dbReference>
<dbReference type="InterPro" id="IPR013767">
    <property type="entry name" value="PAS_fold"/>
</dbReference>
<dbReference type="GO" id="GO:0000155">
    <property type="term" value="F:phosphorelay sensor kinase activity"/>
    <property type="evidence" value="ECO:0007669"/>
    <property type="project" value="InterPro"/>
</dbReference>
<keyword evidence="6" id="KW-0597">Phosphoprotein</keyword>
<dbReference type="GO" id="GO:0005886">
    <property type="term" value="C:plasma membrane"/>
    <property type="evidence" value="ECO:0007669"/>
    <property type="project" value="UniProtKB-SubCell"/>
</dbReference>
<dbReference type="InterPro" id="IPR005467">
    <property type="entry name" value="His_kinase_dom"/>
</dbReference>
<dbReference type="Pfam" id="PF03924">
    <property type="entry name" value="CHASE"/>
    <property type="match status" value="1"/>
</dbReference>
<comment type="subcellular location">
    <subcellularLocation>
        <location evidence="2">Cell membrane</location>
    </subcellularLocation>
    <subcellularLocation>
        <location evidence="3">Membrane raft</location>
        <topology evidence="3">Multi-pass membrane protein</topology>
    </subcellularLocation>
</comment>
<feature type="domain" description="PAS" evidence="19">
    <location>
        <begin position="361"/>
        <end position="414"/>
    </location>
</feature>
<comment type="function">
    <text evidence="15">Putative oxygen sensor; modulates the activity of FixJ, a transcriptional activator of nitrogen fixation fixK gene. FixL probably acts as a kinase that phosphorylates FixJ.</text>
</comment>
<dbReference type="InterPro" id="IPR000700">
    <property type="entry name" value="PAS-assoc_C"/>
</dbReference>
<dbReference type="Pfam" id="PF00512">
    <property type="entry name" value="HisKA"/>
    <property type="match status" value="1"/>
</dbReference>
<dbReference type="SUPFAM" id="SSF55785">
    <property type="entry name" value="PYP-like sensor domain (PAS domain)"/>
    <property type="match status" value="2"/>
</dbReference>
<keyword evidence="11" id="KW-0067">ATP-binding</keyword>
<dbReference type="Gene3D" id="3.30.450.350">
    <property type="entry name" value="CHASE domain"/>
    <property type="match status" value="1"/>
</dbReference>
<dbReference type="Proteomes" id="UP000295135">
    <property type="component" value="Unassembled WGS sequence"/>
</dbReference>
<feature type="domain" description="CHASE" evidence="21">
    <location>
        <begin position="141"/>
        <end position="303"/>
    </location>
</feature>
<dbReference type="CDD" id="cd00130">
    <property type="entry name" value="PAS"/>
    <property type="match status" value="2"/>
</dbReference>
<organism evidence="22 23">
    <name type="scientific">Sulfuritortus calidifontis</name>
    <dbReference type="NCBI Taxonomy" id="1914471"/>
    <lineage>
        <taxon>Bacteria</taxon>
        <taxon>Pseudomonadati</taxon>
        <taxon>Pseudomonadota</taxon>
        <taxon>Betaproteobacteria</taxon>
        <taxon>Nitrosomonadales</taxon>
        <taxon>Thiobacillaceae</taxon>
        <taxon>Sulfuritortus</taxon>
    </lineage>
</organism>
<dbReference type="SUPFAM" id="SSF47384">
    <property type="entry name" value="Homodimeric domain of signal transducing histidine kinase"/>
    <property type="match status" value="1"/>
</dbReference>
<dbReference type="Pfam" id="PF08447">
    <property type="entry name" value="PAS_3"/>
    <property type="match status" value="1"/>
</dbReference>
<evidence type="ECO:0000256" key="13">
    <source>
        <dbReference type="ARBA" id="ARBA00023012"/>
    </source>
</evidence>
<keyword evidence="9" id="KW-0547">Nucleotide-binding</keyword>
<dbReference type="PANTHER" id="PTHR43047:SF72">
    <property type="entry name" value="OSMOSENSING HISTIDINE PROTEIN KINASE SLN1"/>
    <property type="match status" value="1"/>
</dbReference>
<feature type="domain" description="PAC" evidence="20">
    <location>
        <begin position="565"/>
        <end position="617"/>
    </location>
</feature>
<dbReference type="PROSITE" id="PS50113">
    <property type="entry name" value="PAC"/>
    <property type="match status" value="2"/>
</dbReference>
<dbReference type="FunFam" id="1.10.287.130:FF:000001">
    <property type="entry name" value="Two-component sensor histidine kinase"/>
    <property type="match status" value="1"/>
</dbReference>
<evidence type="ECO:0000256" key="10">
    <source>
        <dbReference type="ARBA" id="ARBA00022777"/>
    </source>
</evidence>
<evidence type="ECO:0000259" key="19">
    <source>
        <dbReference type="PROSITE" id="PS50112"/>
    </source>
</evidence>
<dbReference type="InterPro" id="IPR042240">
    <property type="entry name" value="CHASE_sf"/>
</dbReference>
<dbReference type="EC" id="2.7.13.3" evidence="4"/>
<dbReference type="FunFam" id="3.30.565.10:FF:000023">
    <property type="entry name" value="PAS domain-containing sensor histidine kinase"/>
    <property type="match status" value="1"/>
</dbReference>
<dbReference type="CDD" id="cd16922">
    <property type="entry name" value="HATPase_EvgS-ArcB-TorS-like"/>
    <property type="match status" value="1"/>
</dbReference>
<dbReference type="InterPro" id="IPR001610">
    <property type="entry name" value="PAC"/>
</dbReference>
<dbReference type="Pfam" id="PF00989">
    <property type="entry name" value="PAS"/>
    <property type="match status" value="1"/>
</dbReference>
<feature type="domain" description="PAS" evidence="19">
    <location>
        <begin position="489"/>
        <end position="561"/>
    </location>
</feature>
<reference evidence="22 23" key="1">
    <citation type="submission" date="2019-03" db="EMBL/GenBank/DDBJ databases">
        <title>Genomic Encyclopedia of Type Strains, Phase IV (KMG-IV): sequencing the most valuable type-strain genomes for metagenomic binning, comparative biology and taxonomic classification.</title>
        <authorList>
            <person name="Goeker M."/>
        </authorList>
    </citation>
    <scope>NUCLEOTIDE SEQUENCE [LARGE SCALE GENOMIC DNA]</scope>
    <source>
        <strain evidence="22 23">DSM 103923</strain>
    </source>
</reference>
<dbReference type="PROSITE" id="PS50109">
    <property type="entry name" value="HIS_KIN"/>
    <property type="match status" value="1"/>
</dbReference>
<feature type="domain" description="PAC" evidence="20">
    <location>
        <begin position="438"/>
        <end position="488"/>
    </location>
</feature>
<evidence type="ECO:0000256" key="2">
    <source>
        <dbReference type="ARBA" id="ARBA00004236"/>
    </source>
</evidence>
<dbReference type="InterPro" id="IPR004358">
    <property type="entry name" value="Sig_transdc_His_kin-like_C"/>
</dbReference>
<evidence type="ECO:0000256" key="12">
    <source>
        <dbReference type="ARBA" id="ARBA00022989"/>
    </source>
</evidence>
<evidence type="ECO:0000256" key="17">
    <source>
        <dbReference type="SAM" id="Phobius"/>
    </source>
</evidence>
<keyword evidence="14 17" id="KW-0472">Membrane</keyword>
<evidence type="ECO:0000256" key="3">
    <source>
        <dbReference type="ARBA" id="ARBA00004314"/>
    </source>
</evidence>
<dbReference type="InterPro" id="IPR003594">
    <property type="entry name" value="HATPase_dom"/>
</dbReference>
<evidence type="ECO:0000256" key="9">
    <source>
        <dbReference type="ARBA" id="ARBA00022741"/>
    </source>
</evidence>
<dbReference type="Gene3D" id="1.10.287.130">
    <property type="match status" value="1"/>
</dbReference>
<keyword evidence="23" id="KW-1185">Reference proteome</keyword>
<keyword evidence="12 17" id="KW-1133">Transmembrane helix</keyword>
<dbReference type="InterPro" id="IPR013655">
    <property type="entry name" value="PAS_fold_3"/>
</dbReference>
<comment type="caution">
    <text evidence="22">The sequence shown here is derived from an EMBL/GenBank/DDBJ whole genome shotgun (WGS) entry which is preliminary data.</text>
</comment>
<dbReference type="SMART" id="SM00091">
    <property type="entry name" value="PAS"/>
    <property type="match status" value="2"/>
</dbReference>
<keyword evidence="7" id="KW-0808">Transferase</keyword>
<dbReference type="SUPFAM" id="SSF55874">
    <property type="entry name" value="ATPase domain of HSP90 chaperone/DNA topoisomerase II/histidine kinase"/>
    <property type="match status" value="1"/>
</dbReference>
<feature type="transmembrane region" description="Helical" evidence="17">
    <location>
        <begin position="20"/>
        <end position="40"/>
    </location>
</feature>
<dbReference type="SMART" id="SM00086">
    <property type="entry name" value="PAC"/>
    <property type="match status" value="2"/>
</dbReference>
<dbReference type="GO" id="GO:0005524">
    <property type="term" value="F:ATP binding"/>
    <property type="evidence" value="ECO:0007669"/>
    <property type="project" value="UniProtKB-KW"/>
</dbReference>
<dbReference type="InterPro" id="IPR000014">
    <property type="entry name" value="PAS"/>
</dbReference>
<dbReference type="SMART" id="SM00387">
    <property type="entry name" value="HATPase_c"/>
    <property type="match status" value="1"/>
</dbReference>
<keyword evidence="5" id="KW-1003">Cell membrane</keyword>
<dbReference type="FunFam" id="3.30.450.20:FF:000060">
    <property type="entry name" value="Sensor protein FixL"/>
    <property type="match status" value="1"/>
</dbReference>
<dbReference type="GO" id="GO:0045121">
    <property type="term" value="C:membrane raft"/>
    <property type="evidence" value="ECO:0007669"/>
    <property type="project" value="UniProtKB-SubCell"/>
</dbReference>
<evidence type="ECO:0000256" key="6">
    <source>
        <dbReference type="ARBA" id="ARBA00022553"/>
    </source>
</evidence>
<evidence type="ECO:0000256" key="4">
    <source>
        <dbReference type="ARBA" id="ARBA00012438"/>
    </source>
</evidence>
<dbReference type="Gene3D" id="3.30.565.10">
    <property type="entry name" value="Histidine kinase-like ATPase, C-terminal domain"/>
    <property type="match status" value="1"/>
</dbReference>
<evidence type="ECO:0000313" key="22">
    <source>
        <dbReference type="EMBL" id="TCS73278.1"/>
    </source>
</evidence>
<evidence type="ECO:0000259" key="21">
    <source>
        <dbReference type="PROSITE" id="PS50839"/>
    </source>
</evidence>
<sequence length="842" mass="94095">MSGHEQVAHRPLPELWSVPVAVWLTLLFSLATTGLAWYSVKSSTEQTATETFFRQFDEIGDGISQRMGAYELALRGGVALFDASIDVSRREWRDYVGKLRIADHYPGIQGIGFAKLIPPENLGRHIASVRAEGFPDYTVRPAGRRDVYTSIIYLEPFNRRNQAAFGYDMYSEPVRRDAMARARDSGQAALSGKVVLKQEITQDVQNGFLMYLPVYRKDVTLLTQAQRRAALVGYVYSPFRMNDFLHSTLGKKQADLDLRIYDGLVTDVVNQLYQSKDKVPPGLSPKFLGRRVLKLPGHNWLLEVRSTPAYEARIDYTKQHIVAAAGLAISFLFTAFVWSLATRRQRAQALADTMTVTLREREAYIRAIVDHAADGIVAIDESGHILSFNHAAEKIFGYALAEVLGRNVSLLMPEPYASRHDGYLVNYRLTGEKKIIGIVREVAGLRKDGQTFPLDLAVSEVNQAGGRIFVGVMRDITERKRAEEALRASEERFDLAIRGANDGLWDWNLKSNTIYFSPRWKEMLGYAEDEIGQSLEEWSTRVHPDDLESAMAAVRAHLDGEVPQYINEHRVRHKDGHYLWILDRGIAQRDENGRPYRMVGIHTDITERKRVEKLKSEFVSTVSHELRTPLTAIRGSLGLIAGGMAGELPEPAKDLVNMAMANTERLLGLINDLLDMDKIQSGALQFDMQPHEIMPLVEQAVEANRGYAEQYGVSCLIEQRLPGAMARVDSARLLQVMANLLSNAAKFSRPGGSVELAVTAEGDRIRVAVTDHGSGVPESLRERIFEKFTQGDASDTRHKGGTGLGLSISKSLIEQMGGEIGFTSQPGQGATFYFTLPRWQPE</sequence>
<dbReference type="CDD" id="cd00082">
    <property type="entry name" value="HisKA"/>
    <property type="match status" value="1"/>
</dbReference>
<dbReference type="EMBL" id="SLZY01000002">
    <property type="protein sequence ID" value="TCS73278.1"/>
    <property type="molecule type" value="Genomic_DNA"/>
</dbReference>
<dbReference type="InterPro" id="IPR003661">
    <property type="entry name" value="HisK_dim/P_dom"/>
</dbReference>